<proteinExistence type="predicted"/>
<evidence type="ECO:0000256" key="2">
    <source>
        <dbReference type="ARBA" id="ARBA00022475"/>
    </source>
</evidence>
<evidence type="ECO:0000256" key="3">
    <source>
        <dbReference type="ARBA" id="ARBA00022692"/>
    </source>
</evidence>
<feature type="transmembrane region" description="Helical" evidence="6">
    <location>
        <begin position="6"/>
        <end position="27"/>
    </location>
</feature>
<keyword evidence="4 6" id="KW-1133">Transmembrane helix</keyword>
<dbReference type="InterPro" id="IPR001123">
    <property type="entry name" value="LeuE-type"/>
</dbReference>
<dbReference type="PANTHER" id="PTHR38825:SF2">
    <property type="entry name" value="LYSINE TRANSPORTER LYSE"/>
    <property type="match status" value="1"/>
</dbReference>
<evidence type="ECO:0000256" key="1">
    <source>
        <dbReference type="ARBA" id="ARBA00004651"/>
    </source>
</evidence>
<keyword evidence="5 6" id="KW-0472">Membrane</keyword>
<evidence type="ECO:0008006" key="9">
    <source>
        <dbReference type="Google" id="ProtNLM"/>
    </source>
</evidence>
<dbReference type="OrthoDB" id="14103at2"/>
<dbReference type="KEGG" id="ahs:AHALO_0969"/>
<dbReference type="AlphaFoldDB" id="A0A2N1J6I0"/>
<keyword evidence="8" id="KW-1185">Reference proteome</keyword>
<evidence type="ECO:0000313" key="7">
    <source>
        <dbReference type="EMBL" id="PKI82134.1"/>
    </source>
</evidence>
<sequence length="203" mass="22701">MIDFILLALTLGVSAGFAPGPLTNFVIQQTLKHDVKSGVKVAFSPVVVDIPIVILSIVLASYISDSKIFLMVVSFIGSAYLFYLSYENFKVEQIKLDENIPNRSFRQGLVIGALSPNPYLFWIAIGTPILLQILNEFSFVVVCIFLFTFYISLVGSKVFIAYMAGKSKRFLKGKVYYFVMKFLAFLLALFAIKLIFDGIGYIN</sequence>
<feature type="transmembrane region" description="Helical" evidence="6">
    <location>
        <begin position="175"/>
        <end position="196"/>
    </location>
</feature>
<dbReference type="Proteomes" id="UP000233248">
    <property type="component" value="Unassembled WGS sequence"/>
</dbReference>
<feature type="transmembrane region" description="Helical" evidence="6">
    <location>
        <begin position="137"/>
        <end position="163"/>
    </location>
</feature>
<accession>A0A2N1J6I0</accession>
<dbReference type="PANTHER" id="PTHR38825">
    <property type="entry name" value="LYSINE EXPORTER PROTEIN (LYSE/YGGA)"/>
    <property type="match status" value="1"/>
</dbReference>
<dbReference type="RefSeq" id="WP_101183280.1">
    <property type="nucleotide sequence ID" value="NZ_CP031218.1"/>
</dbReference>
<keyword evidence="2" id="KW-1003">Cell membrane</keyword>
<keyword evidence="3 6" id="KW-0812">Transmembrane</keyword>
<evidence type="ECO:0000256" key="5">
    <source>
        <dbReference type="ARBA" id="ARBA00023136"/>
    </source>
</evidence>
<feature type="transmembrane region" description="Helical" evidence="6">
    <location>
        <begin position="107"/>
        <end position="131"/>
    </location>
</feature>
<reference evidence="7 8" key="1">
    <citation type="submission" date="2017-09" db="EMBL/GenBank/DDBJ databases">
        <title>Genomics of the genus Arcobacter.</title>
        <authorList>
            <person name="Perez-Cataluna A."/>
            <person name="Figueras M.J."/>
            <person name="Salas-Masso N."/>
        </authorList>
    </citation>
    <scope>NUCLEOTIDE SEQUENCE [LARGE SCALE GENOMIC DNA]</scope>
    <source>
        <strain evidence="7 8">DSM 18005</strain>
    </source>
</reference>
<evidence type="ECO:0000256" key="6">
    <source>
        <dbReference type="SAM" id="Phobius"/>
    </source>
</evidence>
<feature type="transmembrane region" description="Helical" evidence="6">
    <location>
        <begin position="68"/>
        <end position="86"/>
    </location>
</feature>
<comment type="subcellular location">
    <subcellularLocation>
        <location evidence="1">Cell membrane</location>
        <topology evidence="1">Multi-pass membrane protein</topology>
    </subcellularLocation>
</comment>
<dbReference type="EMBL" id="NXIF01000004">
    <property type="protein sequence ID" value="PKI82134.1"/>
    <property type="molecule type" value="Genomic_DNA"/>
</dbReference>
<evidence type="ECO:0000256" key="4">
    <source>
        <dbReference type="ARBA" id="ARBA00022989"/>
    </source>
</evidence>
<dbReference type="Pfam" id="PF01810">
    <property type="entry name" value="LysE"/>
    <property type="match status" value="1"/>
</dbReference>
<comment type="caution">
    <text evidence="7">The sequence shown here is derived from an EMBL/GenBank/DDBJ whole genome shotgun (WGS) entry which is preliminary data.</text>
</comment>
<gene>
    <name evidence="7" type="ORF">CP960_00790</name>
</gene>
<dbReference type="GO" id="GO:0006865">
    <property type="term" value="P:amino acid transport"/>
    <property type="evidence" value="ECO:0007669"/>
    <property type="project" value="InterPro"/>
</dbReference>
<name>A0A2N1J6I0_9BACT</name>
<dbReference type="GO" id="GO:0005886">
    <property type="term" value="C:plasma membrane"/>
    <property type="evidence" value="ECO:0007669"/>
    <property type="project" value="UniProtKB-SubCell"/>
</dbReference>
<feature type="transmembrane region" description="Helical" evidence="6">
    <location>
        <begin position="39"/>
        <end position="62"/>
    </location>
</feature>
<evidence type="ECO:0000313" key="8">
    <source>
        <dbReference type="Proteomes" id="UP000233248"/>
    </source>
</evidence>
<organism evidence="7 8">
    <name type="scientific">Malaciobacter halophilus</name>
    <dbReference type="NCBI Taxonomy" id="197482"/>
    <lineage>
        <taxon>Bacteria</taxon>
        <taxon>Pseudomonadati</taxon>
        <taxon>Campylobacterota</taxon>
        <taxon>Epsilonproteobacteria</taxon>
        <taxon>Campylobacterales</taxon>
        <taxon>Arcobacteraceae</taxon>
        <taxon>Malaciobacter</taxon>
    </lineage>
</organism>
<protein>
    <recommendedName>
        <fullName evidence="9">Lysine transporter LysE</fullName>
    </recommendedName>
</protein>